<evidence type="ECO:0000313" key="23">
    <source>
        <dbReference type="EMBL" id="QDZ17757.1"/>
    </source>
</evidence>
<feature type="compositionally biased region" description="Basic and acidic residues" evidence="21">
    <location>
        <begin position="22"/>
        <end position="43"/>
    </location>
</feature>
<dbReference type="EMBL" id="CP031034">
    <property type="protein sequence ID" value="QDZ17757.1"/>
    <property type="molecule type" value="Genomic_DNA"/>
</dbReference>
<keyword evidence="24" id="KW-1185">Reference proteome</keyword>
<evidence type="ECO:0000256" key="11">
    <source>
        <dbReference type="ARBA" id="ARBA00022857"/>
    </source>
</evidence>
<evidence type="ECO:0000256" key="9">
    <source>
        <dbReference type="ARBA" id="ARBA00022771"/>
    </source>
</evidence>
<dbReference type="SMART" id="SM00356">
    <property type="entry name" value="ZnF_C3H1"/>
    <property type="match status" value="2"/>
</dbReference>
<keyword evidence="5" id="KW-0507">mRNA processing</keyword>
<dbReference type="InterPro" id="IPR036855">
    <property type="entry name" value="Znf_CCCH_sf"/>
</dbReference>
<dbReference type="CDD" id="cd02801">
    <property type="entry name" value="DUS_like_FMN"/>
    <property type="match status" value="1"/>
</dbReference>
<dbReference type="Gene3D" id="4.10.1000.10">
    <property type="entry name" value="Zinc finger, CCCH-type"/>
    <property type="match status" value="1"/>
</dbReference>
<comment type="function">
    <text evidence="14">Catalyzes the synthesis of dihydrouridine, a modified base found in the D-loop of most tRNAs. Specifically modifies U47 in cytoplasmic tRNAs. Catalyzes the synthesis of dihydrouridine in some mRNAs, thereby affecting their translation.</text>
</comment>
<evidence type="ECO:0000256" key="13">
    <source>
        <dbReference type="ARBA" id="ARBA00023027"/>
    </source>
</evidence>
<keyword evidence="9 19" id="KW-0863">Zinc-finger</keyword>
<evidence type="ECO:0000256" key="20">
    <source>
        <dbReference type="RuleBase" id="RU291113"/>
    </source>
</evidence>
<dbReference type="InterPro" id="IPR013785">
    <property type="entry name" value="Aldolase_TIM"/>
</dbReference>
<evidence type="ECO:0000256" key="4">
    <source>
        <dbReference type="ARBA" id="ARBA00022643"/>
    </source>
</evidence>
<dbReference type="GO" id="GO:0102265">
    <property type="term" value="F:tRNA-dihydrouridine47 synthase activity"/>
    <property type="evidence" value="ECO:0007669"/>
    <property type="project" value="UniProtKB-EC"/>
</dbReference>
<reference evidence="23 24" key="1">
    <citation type="submission" date="2018-07" db="EMBL/GenBank/DDBJ databases">
        <title>The complete nuclear genome of the prasinophyte Chloropicon primus (CCMP1205).</title>
        <authorList>
            <person name="Pombert J.-F."/>
            <person name="Otis C."/>
            <person name="Turmel M."/>
            <person name="Lemieux C."/>
        </authorList>
    </citation>
    <scope>NUCLEOTIDE SEQUENCE [LARGE SCALE GENOMIC DNA]</scope>
    <source>
        <strain evidence="23 24">CCMP1205</strain>
    </source>
</reference>
<keyword evidence="7 19" id="KW-0479">Metal-binding</keyword>
<keyword evidence="6 20" id="KW-0819">tRNA processing</keyword>
<accession>A0A5B8MBM0</accession>
<dbReference type="OrthoDB" id="259935at2759"/>
<comment type="catalytic activity">
    <reaction evidence="18">
        <text>5,6-dihydrouridine(47) in tRNA + NADP(+) = uridine(47) in tRNA + NADPH + H(+)</text>
        <dbReference type="Rhea" id="RHEA:53360"/>
        <dbReference type="Rhea" id="RHEA-COMP:13539"/>
        <dbReference type="Rhea" id="RHEA-COMP:13540"/>
        <dbReference type="ChEBI" id="CHEBI:15378"/>
        <dbReference type="ChEBI" id="CHEBI:57783"/>
        <dbReference type="ChEBI" id="CHEBI:58349"/>
        <dbReference type="ChEBI" id="CHEBI:65315"/>
        <dbReference type="ChEBI" id="CHEBI:74443"/>
        <dbReference type="EC" id="1.3.1.89"/>
    </reaction>
    <physiologicalReaction direction="right-to-left" evidence="18">
        <dbReference type="Rhea" id="RHEA:53362"/>
    </physiologicalReaction>
</comment>
<dbReference type="Proteomes" id="UP000316726">
    <property type="component" value="Chromosome 1"/>
</dbReference>
<dbReference type="GO" id="GO:0006397">
    <property type="term" value="P:mRNA processing"/>
    <property type="evidence" value="ECO:0007669"/>
    <property type="project" value="UniProtKB-KW"/>
</dbReference>
<evidence type="ECO:0000256" key="12">
    <source>
        <dbReference type="ARBA" id="ARBA00023002"/>
    </source>
</evidence>
<evidence type="ECO:0000256" key="1">
    <source>
        <dbReference type="ARBA" id="ARBA00001917"/>
    </source>
</evidence>
<feature type="region of interest" description="Disordered" evidence="21">
    <location>
        <begin position="1"/>
        <end position="49"/>
    </location>
</feature>
<comment type="cofactor">
    <cofactor evidence="1 20">
        <name>FMN</name>
        <dbReference type="ChEBI" id="CHEBI:58210"/>
    </cofactor>
</comment>
<comment type="catalytic activity">
    <reaction evidence="15">
        <text>5,6-dihydrouridine(47) in tRNA + NAD(+) = uridine(47) in tRNA + NADH + H(+)</text>
        <dbReference type="Rhea" id="RHEA:53364"/>
        <dbReference type="Rhea" id="RHEA-COMP:13539"/>
        <dbReference type="Rhea" id="RHEA-COMP:13540"/>
        <dbReference type="ChEBI" id="CHEBI:15378"/>
        <dbReference type="ChEBI" id="CHEBI:57540"/>
        <dbReference type="ChEBI" id="CHEBI:57945"/>
        <dbReference type="ChEBI" id="CHEBI:65315"/>
        <dbReference type="ChEBI" id="CHEBI:74443"/>
        <dbReference type="EC" id="1.3.1.89"/>
    </reaction>
    <physiologicalReaction direction="right-to-left" evidence="15">
        <dbReference type="Rhea" id="RHEA:53366"/>
    </physiologicalReaction>
</comment>
<dbReference type="GO" id="GO:0008270">
    <property type="term" value="F:zinc ion binding"/>
    <property type="evidence" value="ECO:0007669"/>
    <property type="project" value="UniProtKB-KW"/>
</dbReference>
<dbReference type="SUPFAM" id="SSF51395">
    <property type="entry name" value="FMN-linked oxidoreductases"/>
    <property type="match status" value="1"/>
</dbReference>
<evidence type="ECO:0000256" key="19">
    <source>
        <dbReference type="PROSITE-ProRule" id="PRU00723"/>
    </source>
</evidence>
<organism evidence="23 24">
    <name type="scientific">Chloropicon primus</name>
    <dbReference type="NCBI Taxonomy" id="1764295"/>
    <lineage>
        <taxon>Eukaryota</taxon>
        <taxon>Viridiplantae</taxon>
        <taxon>Chlorophyta</taxon>
        <taxon>Chloropicophyceae</taxon>
        <taxon>Chloropicales</taxon>
        <taxon>Chloropicaceae</taxon>
        <taxon>Chloropicon</taxon>
    </lineage>
</organism>
<evidence type="ECO:0000256" key="10">
    <source>
        <dbReference type="ARBA" id="ARBA00022833"/>
    </source>
</evidence>
<keyword evidence="12 20" id="KW-0560">Oxidoreductase</keyword>
<keyword evidence="13" id="KW-0520">NAD</keyword>
<name>A0A5B8MBM0_9CHLO</name>
<evidence type="ECO:0000256" key="2">
    <source>
        <dbReference type="ARBA" id="ARBA00012376"/>
    </source>
</evidence>
<dbReference type="InterPro" id="IPR018517">
    <property type="entry name" value="tRNA_hU_synthase_CS"/>
</dbReference>
<evidence type="ECO:0000256" key="17">
    <source>
        <dbReference type="ARBA" id="ARBA00049447"/>
    </source>
</evidence>
<dbReference type="InterPro" id="IPR035587">
    <property type="entry name" value="DUS-like_FMN-bd"/>
</dbReference>
<feature type="domain" description="C3H1-type" evidence="22">
    <location>
        <begin position="104"/>
        <end position="132"/>
    </location>
</feature>
<dbReference type="InterPro" id="IPR000571">
    <property type="entry name" value="Znf_CCCH"/>
</dbReference>
<feature type="compositionally biased region" description="Basic and acidic residues" evidence="21">
    <location>
        <begin position="71"/>
        <end position="80"/>
    </location>
</feature>
<evidence type="ECO:0000256" key="8">
    <source>
        <dbReference type="ARBA" id="ARBA00022737"/>
    </source>
</evidence>
<evidence type="ECO:0000256" key="6">
    <source>
        <dbReference type="ARBA" id="ARBA00022694"/>
    </source>
</evidence>
<feature type="region of interest" description="Disordered" evidence="21">
    <location>
        <begin position="69"/>
        <end position="94"/>
    </location>
</feature>
<dbReference type="GO" id="GO:0050660">
    <property type="term" value="F:flavin adenine dinucleotide binding"/>
    <property type="evidence" value="ECO:0007669"/>
    <property type="project" value="UniProtKB-UniRule"/>
</dbReference>
<evidence type="ECO:0000256" key="3">
    <source>
        <dbReference type="ARBA" id="ARBA00022630"/>
    </source>
</evidence>
<keyword evidence="3 20" id="KW-0285">Flavoprotein</keyword>
<keyword evidence="4 20" id="KW-0288">FMN</keyword>
<dbReference type="AlphaFoldDB" id="A0A5B8MBM0"/>
<sequence length="646" mass="71632">MGTTGEGGVGEKRGGEGGSRLGVEEKKARVAGVEEERNGKEAKGPGAPGIKLLSLGYVPIKGSFLVPLSENSEKSEKEPKAPAGFARSGKSKKQVKREQAEMRRNNASICNALARTGTCRYGDSCKFNHDVEGFLAQKPADLPGDCLFVALTGSCPYGLSCRYYGSHERAAKRSEGDEAPQGAADLKTLGREALLEQRVPLPVPGSIEGEANVLTDDLKIRLRRKEEEYPKSEDILKKMNVKSNKHYARKGKKKGKDNASDFFIEKGDTEVAKSTPRERKKLDFRNKLYLSPLTTVGNLPYRRICKTYGADITCGEMAMATNLLQGKRSEWALLKRHPSEDFFGVQLAGAYPDSVARASELVSRELDVDFIDINMGCPIDLLCNKGAGAALLQRPNKIETLAKCVSPVIDIPLTLKMRKGYYDGKDIVHEFVPKVSSWNVRALTLHGRTREQRYTRTADWDYIEKVAGLAGDLPVIGNGDIFNFEEYNDHVRSGKVSTVMIGRAALIKPWIFSEIKEQRHIDISATERLDMMKVYCTNGLEHWGSDSRGVETTRRYLLEWLSFLHRYVPVGLLEVLPQSMGMRPPAYYGRSDLETLLASSNSSDWIKISEMLLGPTPATFSFVPKHKSYSYKVLSKDERADAGENG</sequence>
<dbReference type="GO" id="GO:0106414">
    <property type="term" value="F:mRNA dihydrouridine synthase activity"/>
    <property type="evidence" value="ECO:0007669"/>
    <property type="project" value="RHEA"/>
</dbReference>
<feature type="domain" description="C3H1-type" evidence="22">
    <location>
        <begin position="145"/>
        <end position="170"/>
    </location>
</feature>
<keyword evidence="10 19" id="KW-0862">Zinc</keyword>
<dbReference type="PANTHER" id="PTHR45846">
    <property type="entry name" value="TRNA-DIHYDROURIDINE(47) SYNTHASE [NAD(P)(+)]-LIKE"/>
    <property type="match status" value="1"/>
</dbReference>
<evidence type="ECO:0000259" key="22">
    <source>
        <dbReference type="PROSITE" id="PS50103"/>
    </source>
</evidence>
<dbReference type="Pfam" id="PF25585">
    <property type="entry name" value="zf-CCCH_DUS3L"/>
    <property type="match status" value="1"/>
</dbReference>
<comment type="catalytic activity">
    <reaction evidence="16">
        <text>a 5,6-dihydrouridine in mRNA + NAD(+) = a uridine in mRNA + NADH + H(+)</text>
        <dbReference type="Rhea" id="RHEA:69851"/>
        <dbReference type="Rhea" id="RHEA-COMP:14658"/>
        <dbReference type="Rhea" id="RHEA-COMP:17789"/>
        <dbReference type="ChEBI" id="CHEBI:15378"/>
        <dbReference type="ChEBI" id="CHEBI:57540"/>
        <dbReference type="ChEBI" id="CHEBI:57945"/>
        <dbReference type="ChEBI" id="CHEBI:65315"/>
        <dbReference type="ChEBI" id="CHEBI:74443"/>
    </reaction>
    <physiologicalReaction direction="right-to-left" evidence="16">
        <dbReference type="Rhea" id="RHEA:69853"/>
    </physiologicalReaction>
</comment>
<dbReference type="EC" id="1.3.1.-" evidence="20"/>
<protein>
    <recommendedName>
        <fullName evidence="2 20">tRNA-dihydrouridine(47) synthase [NAD(P)(+)]</fullName>
        <ecNumber evidence="20">1.3.1.-</ecNumber>
    </recommendedName>
    <alternativeName>
        <fullName evidence="20">tRNA-dihydrouridine synthase 3</fullName>
    </alternativeName>
</protein>
<feature type="zinc finger region" description="C3H1-type" evidence="19">
    <location>
        <begin position="145"/>
        <end position="170"/>
    </location>
</feature>
<dbReference type="PROSITE" id="PS50103">
    <property type="entry name" value="ZF_C3H1"/>
    <property type="match status" value="2"/>
</dbReference>
<evidence type="ECO:0000256" key="7">
    <source>
        <dbReference type="ARBA" id="ARBA00022723"/>
    </source>
</evidence>
<dbReference type="Gene3D" id="3.20.20.70">
    <property type="entry name" value="Aldolase class I"/>
    <property type="match status" value="1"/>
</dbReference>
<dbReference type="FunFam" id="3.20.20.70:FF:000067">
    <property type="entry name" value="tRNA-dihydrouridine(47) synthase [NAD(P)(+)]"/>
    <property type="match status" value="1"/>
</dbReference>
<dbReference type="SUPFAM" id="SSF90229">
    <property type="entry name" value="CCCH zinc finger"/>
    <property type="match status" value="1"/>
</dbReference>
<evidence type="ECO:0000256" key="21">
    <source>
        <dbReference type="SAM" id="MobiDB-lite"/>
    </source>
</evidence>
<evidence type="ECO:0000313" key="24">
    <source>
        <dbReference type="Proteomes" id="UP000316726"/>
    </source>
</evidence>
<comment type="similarity">
    <text evidence="20">Belongs to the dus family. Dus3 subfamily.</text>
</comment>
<evidence type="ECO:0000256" key="18">
    <source>
        <dbReference type="ARBA" id="ARBA00049513"/>
    </source>
</evidence>
<proteinExistence type="inferred from homology"/>
<feature type="zinc finger region" description="C3H1-type" evidence="19">
    <location>
        <begin position="104"/>
        <end position="132"/>
    </location>
</feature>
<evidence type="ECO:0000256" key="14">
    <source>
        <dbReference type="ARBA" id="ARBA00045934"/>
    </source>
</evidence>
<gene>
    <name evidence="23" type="ORF">A3770_01p02750</name>
</gene>
<comment type="catalytic activity">
    <reaction evidence="17">
        <text>a 5,6-dihydrouridine in mRNA + NADP(+) = a uridine in mRNA + NADPH + H(+)</text>
        <dbReference type="Rhea" id="RHEA:69855"/>
        <dbReference type="Rhea" id="RHEA-COMP:14658"/>
        <dbReference type="Rhea" id="RHEA-COMP:17789"/>
        <dbReference type="ChEBI" id="CHEBI:15378"/>
        <dbReference type="ChEBI" id="CHEBI:57783"/>
        <dbReference type="ChEBI" id="CHEBI:58349"/>
        <dbReference type="ChEBI" id="CHEBI:65315"/>
        <dbReference type="ChEBI" id="CHEBI:74443"/>
    </reaction>
    <physiologicalReaction direction="right-to-left" evidence="17">
        <dbReference type="Rhea" id="RHEA:69857"/>
    </physiologicalReaction>
</comment>
<dbReference type="PANTHER" id="PTHR45846:SF1">
    <property type="entry name" value="TRNA-DIHYDROURIDINE(47) SYNTHASE [NAD(P)(+)]-LIKE"/>
    <property type="match status" value="1"/>
</dbReference>
<evidence type="ECO:0000256" key="16">
    <source>
        <dbReference type="ARBA" id="ARBA00048342"/>
    </source>
</evidence>
<dbReference type="PROSITE" id="PS01136">
    <property type="entry name" value="UPF0034"/>
    <property type="match status" value="1"/>
</dbReference>
<evidence type="ECO:0000256" key="15">
    <source>
        <dbReference type="ARBA" id="ARBA00048266"/>
    </source>
</evidence>
<keyword evidence="11" id="KW-0521">NADP</keyword>
<evidence type="ECO:0000256" key="5">
    <source>
        <dbReference type="ARBA" id="ARBA00022664"/>
    </source>
</evidence>
<keyword evidence="8" id="KW-0677">Repeat</keyword>
<dbReference type="Pfam" id="PF01207">
    <property type="entry name" value="Dus"/>
    <property type="match status" value="1"/>
</dbReference>
<dbReference type="GO" id="GO:0003723">
    <property type="term" value="F:RNA binding"/>
    <property type="evidence" value="ECO:0007669"/>
    <property type="project" value="TreeGrafter"/>
</dbReference>
<dbReference type="STRING" id="1764295.A0A5B8MBM0"/>